<accession>A0A183K674</accession>
<evidence type="ECO:0000313" key="2">
    <source>
        <dbReference type="Proteomes" id="UP000279833"/>
    </source>
</evidence>
<sequence length="179" mass="20242">MNAINPNNSNNLTSGFGHSNDMNFVKSNENRLGDSNSLSSVELAQLPMNPMYTNGSTAETDVLKANYGIPADECWLFKPPKQHQTQGSVEPIRTWLQFKDKQTSVEDTYRQMRKLCENYKLFAKPDDLDELYSTSLNLSYIQDDYETIKHELSVIKANRQIARDALLAAGFQCPDDPPT</sequence>
<protein>
    <submittedName>
        <fullName evidence="3">Retrotrans_gag domain-containing protein</fullName>
    </submittedName>
</protein>
<name>A0A183K674_9TREM</name>
<reference evidence="3" key="1">
    <citation type="submission" date="2016-06" db="UniProtKB">
        <authorList>
            <consortium name="WormBaseParasite"/>
        </authorList>
    </citation>
    <scope>IDENTIFICATION</scope>
</reference>
<dbReference type="EMBL" id="UZAK01033815">
    <property type="protein sequence ID" value="VDP40192.1"/>
    <property type="molecule type" value="Genomic_DNA"/>
</dbReference>
<dbReference type="AlphaFoldDB" id="A0A183K674"/>
<reference evidence="1 2" key="2">
    <citation type="submission" date="2018-11" db="EMBL/GenBank/DDBJ databases">
        <authorList>
            <consortium name="Pathogen Informatics"/>
        </authorList>
    </citation>
    <scope>NUCLEOTIDE SEQUENCE [LARGE SCALE GENOMIC DNA]</scope>
    <source>
        <strain evidence="1">Dakar</strain>
        <strain evidence="2">Dakar, Senegal</strain>
    </source>
</reference>
<keyword evidence="2" id="KW-1185">Reference proteome</keyword>
<gene>
    <name evidence="1" type="ORF">SCUD_LOCUS10499</name>
</gene>
<dbReference type="Proteomes" id="UP000279833">
    <property type="component" value="Unassembled WGS sequence"/>
</dbReference>
<evidence type="ECO:0000313" key="3">
    <source>
        <dbReference type="WBParaSite" id="SCUD_0001049901-mRNA-1"/>
    </source>
</evidence>
<proteinExistence type="predicted"/>
<organism evidence="3">
    <name type="scientific">Schistosoma curassoni</name>
    <dbReference type="NCBI Taxonomy" id="6186"/>
    <lineage>
        <taxon>Eukaryota</taxon>
        <taxon>Metazoa</taxon>
        <taxon>Spiralia</taxon>
        <taxon>Lophotrochozoa</taxon>
        <taxon>Platyhelminthes</taxon>
        <taxon>Trematoda</taxon>
        <taxon>Digenea</taxon>
        <taxon>Strigeidida</taxon>
        <taxon>Schistosomatoidea</taxon>
        <taxon>Schistosomatidae</taxon>
        <taxon>Schistosoma</taxon>
    </lineage>
</organism>
<evidence type="ECO:0000313" key="1">
    <source>
        <dbReference type="EMBL" id="VDP40192.1"/>
    </source>
</evidence>
<dbReference type="WBParaSite" id="SCUD_0001049901-mRNA-1">
    <property type="protein sequence ID" value="SCUD_0001049901-mRNA-1"/>
    <property type="gene ID" value="SCUD_0001049901"/>
</dbReference>